<name>A0A4R6TI17_9FLAO</name>
<dbReference type="EMBL" id="SNYH01000002">
    <property type="protein sequence ID" value="TDQ28880.1"/>
    <property type="molecule type" value="Genomic_DNA"/>
</dbReference>
<feature type="domain" description="VanZ-like" evidence="2">
    <location>
        <begin position="42"/>
        <end position="116"/>
    </location>
</feature>
<dbReference type="NCBIfam" id="NF037970">
    <property type="entry name" value="vanZ_1"/>
    <property type="match status" value="1"/>
</dbReference>
<dbReference type="AlphaFoldDB" id="A0A4R6TI17"/>
<evidence type="ECO:0000259" key="2">
    <source>
        <dbReference type="Pfam" id="PF04892"/>
    </source>
</evidence>
<evidence type="ECO:0000313" key="4">
    <source>
        <dbReference type="Proteomes" id="UP000295390"/>
    </source>
</evidence>
<reference evidence="3 4" key="1">
    <citation type="submission" date="2019-03" db="EMBL/GenBank/DDBJ databases">
        <title>Genomic Encyclopedia of Type Strains, Phase III (KMG-III): the genomes of soil and plant-associated and newly described type strains.</title>
        <authorList>
            <person name="Whitman W."/>
        </authorList>
    </citation>
    <scope>NUCLEOTIDE SEQUENCE [LARGE SCALE GENOMIC DNA]</scope>
    <source>
        <strain evidence="3 4">CECT 8283</strain>
    </source>
</reference>
<sequence>MPKHIKNLLTHKLTILAILITISIATVSLIKLGKAPVKINHLDKFEHAFAYFILTTIWLRALKTTKISNYFIVFCCFFYGIIIEVLQTTVTTHRSGEFWDVVANSMGILIAFIIYNSFFKKNKAI</sequence>
<keyword evidence="1" id="KW-0812">Transmembrane</keyword>
<feature type="transmembrane region" description="Helical" evidence="1">
    <location>
        <begin position="45"/>
        <end position="62"/>
    </location>
</feature>
<keyword evidence="1" id="KW-0472">Membrane</keyword>
<dbReference type="Proteomes" id="UP000295390">
    <property type="component" value="Unassembled WGS sequence"/>
</dbReference>
<dbReference type="OrthoDB" id="5472246at2"/>
<feature type="transmembrane region" description="Helical" evidence="1">
    <location>
        <begin position="12"/>
        <end position="33"/>
    </location>
</feature>
<feature type="transmembrane region" description="Helical" evidence="1">
    <location>
        <begin position="69"/>
        <end position="86"/>
    </location>
</feature>
<evidence type="ECO:0000256" key="1">
    <source>
        <dbReference type="SAM" id="Phobius"/>
    </source>
</evidence>
<evidence type="ECO:0000313" key="3">
    <source>
        <dbReference type="EMBL" id="TDQ28880.1"/>
    </source>
</evidence>
<protein>
    <submittedName>
        <fullName evidence="3">VanZ like protein</fullName>
    </submittedName>
</protein>
<dbReference type="PANTHER" id="PTHR28008">
    <property type="entry name" value="DOMAIN PROTEIN, PUTATIVE (AFU_ORTHOLOGUE AFUA_3G10980)-RELATED"/>
    <property type="match status" value="1"/>
</dbReference>
<proteinExistence type="predicted"/>
<accession>A0A4R6TI17</accession>
<dbReference type="RefSeq" id="WP_133535381.1">
    <property type="nucleotide sequence ID" value="NZ_SNYH01000002.1"/>
</dbReference>
<organism evidence="3 4">
    <name type="scientific">Tenacibaculum caenipelagi</name>
    <dbReference type="NCBI Taxonomy" id="1325435"/>
    <lineage>
        <taxon>Bacteria</taxon>
        <taxon>Pseudomonadati</taxon>
        <taxon>Bacteroidota</taxon>
        <taxon>Flavobacteriia</taxon>
        <taxon>Flavobacteriales</taxon>
        <taxon>Flavobacteriaceae</taxon>
        <taxon>Tenacibaculum</taxon>
    </lineage>
</organism>
<keyword evidence="4" id="KW-1185">Reference proteome</keyword>
<gene>
    <name evidence="3" type="ORF">DFQ07_1261</name>
</gene>
<dbReference type="PANTHER" id="PTHR28008:SF1">
    <property type="entry name" value="DOMAIN PROTEIN, PUTATIVE (AFU_ORTHOLOGUE AFUA_3G10980)-RELATED"/>
    <property type="match status" value="1"/>
</dbReference>
<feature type="transmembrane region" description="Helical" evidence="1">
    <location>
        <begin position="98"/>
        <end position="119"/>
    </location>
</feature>
<keyword evidence="1" id="KW-1133">Transmembrane helix</keyword>
<dbReference type="InterPro" id="IPR006976">
    <property type="entry name" value="VanZ-like"/>
</dbReference>
<comment type="caution">
    <text evidence="3">The sequence shown here is derived from an EMBL/GenBank/DDBJ whole genome shotgun (WGS) entry which is preliminary data.</text>
</comment>
<dbReference type="Pfam" id="PF04892">
    <property type="entry name" value="VanZ"/>
    <property type="match status" value="1"/>
</dbReference>